<evidence type="ECO:0000313" key="2">
    <source>
        <dbReference type="Proteomes" id="UP000053398"/>
    </source>
</evidence>
<dbReference type="InterPro" id="IPR013325">
    <property type="entry name" value="RNA_pol_sigma_r2"/>
</dbReference>
<dbReference type="InterPro" id="IPR013324">
    <property type="entry name" value="RNA_pol_sigma_r3/r4-like"/>
</dbReference>
<accession>A0A124HJ68</accession>
<keyword evidence="2" id="KW-1185">Reference proteome</keyword>
<dbReference type="GO" id="GO:0016987">
    <property type="term" value="F:sigma factor activity"/>
    <property type="evidence" value="ECO:0007669"/>
    <property type="project" value="TreeGrafter"/>
</dbReference>
<name>A0A124HJ68_STRCK</name>
<dbReference type="EMBL" id="LMWP01000071">
    <property type="protein sequence ID" value="KUN15504.1"/>
    <property type="molecule type" value="Genomic_DNA"/>
</dbReference>
<organism evidence="1 2">
    <name type="scientific">Streptomyces corchorusii</name>
    <name type="common">Streptomyces chibaensis</name>
    <dbReference type="NCBI Taxonomy" id="1903"/>
    <lineage>
        <taxon>Bacteria</taxon>
        <taxon>Bacillati</taxon>
        <taxon>Actinomycetota</taxon>
        <taxon>Actinomycetes</taxon>
        <taxon>Kitasatosporales</taxon>
        <taxon>Streptomycetaceae</taxon>
        <taxon>Streptomyces</taxon>
    </lineage>
</organism>
<dbReference type="Gene3D" id="1.10.10.10">
    <property type="entry name" value="Winged helix-like DNA-binding domain superfamily/Winged helix DNA-binding domain"/>
    <property type="match status" value="1"/>
</dbReference>
<sequence length="301" mass="32594">MDQAGDAVPIADLLDERRHLLNVAYWMLGTGPEAEDAVTETYRQWYDLSDLQKACITDPGAWLTETTGSICLARLILPERRSTGPDGKDGDTAPGLHRALEEEISGALLNALDALSPAERAAFVLNDVFAMPPRAVAGIVGRTPLECSELADRARRSLRTSRSHPTTQQQHDRIVRAVRRACTTADAAHLASLLAPDATAFFDGGGKVRALTRPVHGNQHVARTLLTLLTPRPHTTLHLSPANGRTAIVVRHIDQVAAVISFDIAGHHVIQVWAVLNPDKLRAWNRPHTSGAPTSSTALED</sequence>
<dbReference type="PANTHER" id="PTHR30173:SF43">
    <property type="entry name" value="ECF RNA POLYMERASE SIGMA FACTOR SIGI-RELATED"/>
    <property type="match status" value="1"/>
</dbReference>
<comment type="caution">
    <text evidence="1">The sequence shown here is derived from an EMBL/GenBank/DDBJ whole genome shotgun (WGS) entry which is preliminary data.</text>
</comment>
<dbReference type="SUPFAM" id="SSF88659">
    <property type="entry name" value="Sigma3 and sigma4 domains of RNA polymerase sigma factors"/>
    <property type="match status" value="1"/>
</dbReference>
<dbReference type="InterPro" id="IPR036388">
    <property type="entry name" value="WH-like_DNA-bd_sf"/>
</dbReference>
<gene>
    <name evidence="1" type="ORF">AQJ11_42970</name>
</gene>
<dbReference type="GO" id="GO:0006352">
    <property type="term" value="P:DNA-templated transcription initiation"/>
    <property type="evidence" value="ECO:0007669"/>
    <property type="project" value="InterPro"/>
</dbReference>
<dbReference type="PANTHER" id="PTHR30173">
    <property type="entry name" value="SIGMA 19 FACTOR"/>
    <property type="match status" value="1"/>
</dbReference>
<dbReference type="InterPro" id="IPR032710">
    <property type="entry name" value="NTF2-like_dom_sf"/>
</dbReference>
<dbReference type="RefSeq" id="WP_059267081.1">
    <property type="nucleotide sequence ID" value="NZ_KQ948380.1"/>
</dbReference>
<dbReference type="Proteomes" id="UP000053398">
    <property type="component" value="Unassembled WGS sequence"/>
</dbReference>
<protein>
    <submittedName>
        <fullName evidence="1">RNA polymerase subunit sigma</fullName>
    </submittedName>
</protein>
<dbReference type="AlphaFoldDB" id="A0A124HJ68"/>
<dbReference type="SUPFAM" id="SSF54427">
    <property type="entry name" value="NTF2-like"/>
    <property type="match status" value="1"/>
</dbReference>
<evidence type="ECO:0000313" key="1">
    <source>
        <dbReference type="EMBL" id="KUN15504.1"/>
    </source>
</evidence>
<reference evidence="1 2" key="1">
    <citation type="submission" date="2015-10" db="EMBL/GenBank/DDBJ databases">
        <title>Draft genome sequence of Streptomyces corchorusii DSM 40340, type strain for the species Streptomyces corchorusii.</title>
        <authorList>
            <person name="Ruckert C."/>
            <person name="Winkler A."/>
            <person name="Kalinowski J."/>
            <person name="Kampfer P."/>
            <person name="Glaeser S."/>
        </authorList>
    </citation>
    <scope>NUCLEOTIDE SEQUENCE [LARGE SCALE GENOMIC DNA]</scope>
    <source>
        <strain evidence="1 2">DSM 40340</strain>
    </source>
</reference>
<dbReference type="SUPFAM" id="SSF88946">
    <property type="entry name" value="Sigma2 domain of RNA polymerase sigma factors"/>
    <property type="match status" value="1"/>
</dbReference>
<dbReference type="InterPro" id="IPR052704">
    <property type="entry name" value="ECF_Sigma-70_Domain"/>
</dbReference>
<proteinExistence type="predicted"/>